<dbReference type="EMBL" id="MT631264">
    <property type="protein sequence ID" value="QNO47497.1"/>
    <property type="molecule type" value="Genomic_DNA"/>
</dbReference>
<dbReference type="Pfam" id="PF17393">
    <property type="entry name" value="DUF5402"/>
    <property type="match status" value="1"/>
</dbReference>
<name>A0A7G9YHL3_9EURY</name>
<gene>
    <name evidence="2" type="ORF">MJFALNKJ_00030</name>
</gene>
<organism evidence="2">
    <name type="scientific">Candidatus Methanogaster sp. ANME-2c ERB4</name>
    <dbReference type="NCBI Taxonomy" id="2759911"/>
    <lineage>
        <taxon>Archaea</taxon>
        <taxon>Methanobacteriati</taxon>
        <taxon>Methanobacteriota</taxon>
        <taxon>Stenosarchaea group</taxon>
        <taxon>Methanomicrobia</taxon>
        <taxon>Methanosarcinales</taxon>
        <taxon>ANME-2 cluster</taxon>
        <taxon>Candidatus Methanogasteraceae</taxon>
        <taxon>Candidatus Methanogaster</taxon>
    </lineage>
</organism>
<accession>A0A7G9YHL3</accession>
<evidence type="ECO:0000256" key="1">
    <source>
        <dbReference type="SAM" id="MobiDB-lite"/>
    </source>
</evidence>
<evidence type="ECO:0000313" key="2">
    <source>
        <dbReference type="EMBL" id="QNO47497.1"/>
    </source>
</evidence>
<sequence>MSQHHAFPVELDDLEVFEEQMLARFKEIASGLEIPPSFIFARLVPGSSVVAAINWRVLCDRCYLEFARTQGKMPRPDIYIMHLERREQKERKKDGRCGWQAPSKTPGHQPFSKHSRLQEFHLCIRVQYVCVALVVDLLEMDVDCVACDHTRYQYPDHE</sequence>
<feature type="region of interest" description="Disordered" evidence="1">
    <location>
        <begin position="89"/>
        <end position="112"/>
    </location>
</feature>
<proteinExistence type="predicted"/>
<protein>
    <submittedName>
        <fullName evidence="2">Uncharacterized protein</fullName>
    </submittedName>
</protein>
<dbReference type="AlphaFoldDB" id="A0A7G9YHL3"/>
<reference evidence="2" key="1">
    <citation type="submission" date="2020-06" db="EMBL/GenBank/DDBJ databases">
        <title>Unique genomic features of the anaerobic methanotrophic archaea.</title>
        <authorList>
            <person name="Chadwick G.L."/>
            <person name="Skennerton C.T."/>
            <person name="Laso-Perez R."/>
            <person name="Leu A.O."/>
            <person name="Speth D.R."/>
            <person name="Yu H."/>
            <person name="Morgan-Lang C."/>
            <person name="Hatzenpichler R."/>
            <person name="Goudeau D."/>
            <person name="Malmstrom R."/>
            <person name="Brazelton W.J."/>
            <person name="Woyke T."/>
            <person name="Hallam S.J."/>
            <person name="Tyson G.W."/>
            <person name="Wegener G."/>
            <person name="Boetius A."/>
            <person name="Orphan V."/>
        </authorList>
    </citation>
    <scope>NUCLEOTIDE SEQUENCE</scope>
</reference>
<dbReference type="InterPro" id="IPR020380">
    <property type="entry name" value="Uncharacterised_MJ1658"/>
</dbReference>